<accession>A0A0S2DEY6</accession>
<evidence type="ECO:0000313" key="4">
    <source>
        <dbReference type="Proteomes" id="UP000061569"/>
    </source>
</evidence>
<gene>
    <name evidence="3" type="ORF">GLE_1727</name>
</gene>
<evidence type="ECO:0000313" key="3">
    <source>
        <dbReference type="EMBL" id="ALN57082.1"/>
    </source>
</evidence>
<proteinExistence type="predicted"/>
<dbReference type="Proteomes" id="UP000061569">
    <property type="component" value="Chromosome"/>
</dbReference>
<evidence type="ECO:0000256" key="2">
    <source>
        <dbReference type="SAM" id="SignalP"/>
    </source>
</evidence>
<feature type="signal peptide" evidence="2">
    <location>
        <begin position="1"/>
        <end position="24"/>
    </location>
</feature>
<dbReference type="OrthoDB" id="9968033at2"/>
<dbReference type="EMBL" id="CP013140">
    <property type="protein sequence ID" value="ALN57082.1"/>
    <property type="molecule type" value="Genomic_DNA"/>
</dbReference>
<feature type="chain" id="PRO_5006594920" evidence="2">
    <location>
        <begin position="25"/>
        <end position="58"/>
    </location>
</feature>
<evidence type="ECO:0000256" key="1">
    <source>
        <dbReference type="SAM" id="Phobius"/>
    </source>
</evidence>
<keyword evidence="1" id="KW-1133">Transmembrane helix</keyword>
<dbReference type="AlphaFoldDB" id="A0A0S2DEY6"/>
<dbReference type="KEGG" id="lez:GLE_1727"/>
<organism evidence="3 4">
    <name type="scientific">Lysobacter enzymogenes</name>
    <dbReference type="NCBI Taxonomy" id="69"/>
    <lineage>
        <taxon>Bacteria</taxon>
        <taxon>Pseudomonadati</taxon>
        <taxon>Pseudomonadota</taxon>
        <taxon>Gammaproteobacteria</taxon>
        <taxon>Lysobacterales</taxon>
        <taxon>Lysobacteraceae</taxon>
        <taxon>Lysobacter</taxon>
    </lineage>
</organism>
<protein>
    <submittedName>
        <fullName evidence="3">Uncharacterized protein</fullName>
    </submittedName>
</protein>
<dbReference type="PATRIC" id="fig|69.6.peg.1705"/>
<sequence>MRGSRRSQALALLALAAVPPPAHGSDFSFALFWLGRGVGVFALCALAAWIWAQSRHSS</sequence>
<keyword evidence="2" id="KW-0732">Signal</keyword>
<feature type="transmembrane region" description="Helical" evidence="1">
    <location>
        <begin position="34"/>
        <end position="52"/>
    </location>
</feature>
<keyword evidence="1" id="KW-0812">Transmembrane</keyword>
<reference evidence="3 4" key="1">
    <citation type="submission" date="2015-11" db="EMBL/GenBank/DDBJ databases">
        <title>Genome sequences of Lysobacter enzymogenes strain C3 and Lysobacter antibioticus ATCC 29479.</title>
        <authorList>
            <person name="Kobayashi D.Y."/>
        </authorList>
    </citation>
    <scope>NUCLEOTIDE SEQUENCE [LARGE SCALE GENOMIC DNA]</scope>
    <source>
        <strain evidence="3 4">C3</strain>
    </source>
</reference>
<name>A0A0S2DEY6_LYSEN</name>
<keyword evidence="1" id="KW-0472">Membrane</keyword>